<accession>A0ABP9X4U6</accession>
<dbReference type="InterPro" id="IPR010895">
    <property type="entry name" value="CHRD"/>
</dbReference>
<evidence type="ECO:0000256" key="2">
    <source>
        <dbReference type="SAM" id="SignalP"/>
    </source>
</evidence>
<feature type="chain" id="PRO_5046415485" description="CHRD domain-containing protein" evidence="2">
    <location>
        <begin position="25"/>
        <end position="255"/>
    </location>
</feature>
<dbReference type="PROSITE" id="PS51257">
    <property type="entry name" value="PROKAR_LIPOPROTEIN"/>
    <property type="match status" value="1"/>
</dbReference>
<evidence type="ECO:0000259" key="3">
    <source>
        <dbReference type="Pfam" id="PF07452"/>
    </source>
</evidence>
<proteinExistence type="predicted"/>
<gene>
    <name evidence="4" type="ORF">Hgul01_04193</name>
</gene>
<feature type="compositionally biased region" description="Polar residues" evidence="1">
    <location>
        <begin position="103"/>
        <end position="113"/>
    </location>
</feature>
<feature type="signal peptide" evidence="2">
    <location>
        <begin position="1"/>
        <end position="24"/>
    </location>
</feature>
<dbReference type="RefSeq" id="WP_345723971.1">
    <property type="nucleotide sequence ID" value="NZ_BAABRU010000018.1"/>
</dbReference>
<keyword evidence="5" id="KW-1185">Reference proteome</keyword>
<dbReference type="Proteomes" id="UP001428290">
    <property type="component" value="Unassembled WGS sequence"/>
</dbReference>
<evidence type="ECO:0000313" key="4">
    <source>
        <dbReference type="EMBL" id="GAA5530374.1"/>
    </source>
</evidence>
<sequence length="255" mass="27269">MIKQAMVRGIAGLTLIGLLTACQSAESTQPSATTAPAAAHTQMAHASNTTASQPANNPALDTALDPSRGQEIGYVYEAFLSPHQEPGEEEDAPAFTPDELLSSAPSQPRANRTSRGHGFLRITKDLSKAYVDVKLENVKPEDVVMFHIHCGKPDILGPILIDFAFSGNIQENLADGTFSVELTNTDIEKESEAGSGLLGLFTAGCPIVPGLPDEVQTISGMQHIAEQSELYFNLHTKGQTFYGDIRGKLQPVKNP</sequence>
<reference evidence="4 5" key="1">
    <citation type="submission" date="2024-02" db="EMBL/GenBank/DDBJ databases">
        <title>Herpetosiphon gulosus NBRC 112829.</title>
        <authorList>
            <person name="Ichikawa N."/>
            <person name="Katano-Makiyama Y."/>
            <person name="Hidaka K."/>
        </authorList>
    </citation>
    <scope>NUCLEOTIDE SEQUENCE [LARGE SCALE GENOMIC DNA]</scope>
    <source>
        <strain evidence="4 5">NBRC 112829</strain>
    </source>
</reference>
<evidence type="ECO:0000256" key="1">
    <source>
        <dbReference type="SAM" id="MobiDB-lite"/>
    </source>
</evidence>
<name>A0ABP9X4U6_9CHLR</name>
<organism evidence="4 5">
    <name type="scientific">Herpetosiphon gulosus</name>
    <dbReference type="NCBI Taxonomy" id="1973496"/>
    <lineage>
        <taxon>Bacteria</taxon>
        <taxon>Bacillati</taxon>
        <taxon>Chloroflexota</taxon>
        <taxon>Chloroflexia</taxon>
        <taxon>Herpetosiphonales</taxon>
        <taxon>Herpetosiphonaceae</taxon>
        <taxon>Herpetosiphon</taxon>
    </lineage>
</organism>
<feature type="domain" description="CHRD" evidence="3">
    <location>
        <begin position="104"/>
        <end position="249"/>
    </location>
</feature>
<feature type="region of interest" description="Disordered" evidence="1">
    <location>
        <begin position="30"/>
        <end position="64"/>
    </location>
</feature>
<feature type="region of interest" description="Disordered" evidence="1">
    <location>
        <begin position="84"/>
        <end position="115"/>
    </location>
</feature>
<dbReference type="Pfam" id="PF07452">
    <property type="entry name" value="CHRD"/>
    <property type="match status" value="1"/>
</dbReference>
<dbReference type="EMBL" id="BAABRU010000018">
    <property type="protein sequence ID" value="GAA5530374.1"/>
    <property type="molecule type" value="Genomic_DNA"/>
</dbReference>
<feature type="compositionally biased region" description="Low complexity" evidence="1">
    <location>
        <begin position="30"/>
        <end position="47"/>
    </location>
</feature>
<keyword evidence="2" id="KW-0732">Signal</keyword>
<evidence type="ECO:0000313" key="5">
    <source>
        <dbReference type="Proteomes" id="UP001428290"/>
    </source>
</evidence>
<protein>
    <recommendedName>
        <fullName evidence="3">CHRD domain-containing protein</fullName>
    </recommendedName>
</protein>
<comment type="caution">
    <text evidence="4">The sequence shown here is derived from an EMBL/GenBank/DDBJ whole genome shotgun (WGS) entry which is preliminary data.</text>
</comment>